<proteinExistence type="predicted"/>
<evidence type="ECO:0000256" key="2">
    <source>
        <dbReference type="ARBA" id="ARBA00022448"/>
    </source>
</evidence>
<evidence type="ECO:0000313" key="14">
    <source>
        <dbReference type="EMBL" id="MBK1725622.1"/>
    </source>
</evidence>
<accession>A0ABS1E3A1</accession>
<feature type="transmembrane region" description="Helical" evidence="11">
    <location>
        <begin position="256"/>
        <end position="276"/>
    </location>
</feature>
<dbReference type="RefSeq" id="WP_200255969.1">
    <property type="nucleotide sequence ID" value="NZ_NRSH01000005.1"/>
</dbReference>
<dbReference type="Gene3D" id="1.20.1560.10">
    <property type="entry name" value="ABC transporter type 1, transmembrane domain"/>
    <property type="match status" value="1"/>
</dbReference>
<organism evidence="14 15">
    <name type="scientific">Halorhodospira neutriphila</name>
    <dbReference type="NCBI Taxonomy" id="168379"/>
    <lineage>
        <taxon>Bacteria</taxon>
        <taxon>Pseudomonadati</taxon>
        <taxon>Pseudomonadota</taxon>
        <taxon>Gammaproteobacteria</taxon>
        <taxon>Chromatiales</taxon>
        <taxon>Ectothiorhodospiraceae</taxon>
        <taxon>Halorhodospira</taxon>
    </lineage>
</organism>
<dbReference type="SUPFAM" id="SSF90123">
    <property type="entry name" value="ABC transporter transmembrane region"/>
    <property type="match status" value="1"/>
</dbReference>
<dbReference type="CDD" id="cd18552">
    <property type="entry name" value="ABC_6TM_MsbA_like"/>
    <property type="match status" value="1"/>
</dbReference>
<dbReference type="PROSITE" id="PS50929">
    <property type="entry name" value="ABC_TM1F"/>
    <property type="match status" value="1"/>
</dbReference>
<protein>
    <submittedName>
        <fullName evidence="14">Lipid A export permease/ATP-binding protein MsbA</fullName>
    </submittedName>
</protein>
<dbReference type="Proteomes" id="UP000738126">
    <property type="component" value="Unassembled WGS sequence"/>
</dbReference>
<feature type="transmembrane region" description="Helical" evidence="11">
    <location>
        <begin position="33"/>
        <end position="59"/>
    </location>
</feature>
<dbReference type="InterPro" id="IPR011917">
    <property type="entry name" value="ABC_transpr_lipidA"/>
</dbReference>
<evidence type="ECO:0000256" key="4">
    <source>
        <dbReference type="ARBA" id="ARBA00022692"/>
    </source>
</evidence>
<evidence type="ECO:0000256" key="1">
    <source>
        <dbReference type="ARBA" id="ARBA00004651"/>
    </source>
</evidence>
<keyword evidence="10 11" id="KW-0472">Membrane</keyword>
<gene>
    <name evidence="14" type="primary">msbA</name>
    <name evidence="14" type="ORF">CKO13_00980</name>
</gene>
<reference evidence="14 15" key="1">
    <citation type="journal article" date="2020" name="Microorganisms">
        <title>Osmotic Adaptation and Compatible Solute Biosynthesis of Phototrophic Bacteria as Revealed from Genome Analyses.</title>
        <authorList>
            <person name="Imhoff J.F."/>
            <person name="Rahn T."/>
            <person name="Kunzel S."/>
            <person name="Keller A."/>
            <person name="Neulinger S.C."/>
        </authorList>
    </citation>
    <scope>NUCLEOTIDE SEQUENCE [LARGE SCALE GENOMIC DNA]</scope>
    <source>
        <strain evidence="14 15">DSM 15116</strain>
    </source>
</reference>
<keyword evidence="9" id="KW-0445">Lipid transport</keyword>
<keyword evidence="8 11" id="KW-1133">Transmembrane helix</keyword>
<evidence type="ECO:0000313" key="15">
    <source>
        <dbReference type="Proteomes" id="UP000738126"/>
    </source>
</evidence>
<feature type="domain" description="ABC transmembrane type-1" evidence="13">
    <location>
        <begin position="35"/>
        <end position="317"/>
    </location>
</feature>
<evidence type="ECO:0000256" key="6">
    <source>
        <dbReference type="ARBA" id="ARBA00022840"/>
    </source>
</evidence>
<dbReference type="InterPro" id="IPR039421">
    <property type="entry name" value="Type_1_exporter"/>
</dbReference>
<comment type="caution">
    <text evidence="14">The sequence shown here is derived from an EMBL/GenBank/DDBJ whole genome shotgun (WGS) entry which is preliminary data.</text>
</comment>
<keyword evidence="5" id="KW-0547">Nucleotide-binding</keyword>
<dbReference type="Pfam" id="PF00664">
    <property type="entry name" value="ABC_membrane"/>
    <property type="match status" value="1"/>
</dbReference>
<dbReference type="PROSITE" id="PS50893">
    <property type="entry name" value="ABC_TRANSPORTER_2"/>
    <property type="match status" value="1"/>
</dbReference>
<evidence type="ECO:0000256" key="10">
    <source>
        <dbReference type="ARBA" id="ARBA00023136"/>
    </source>
</evidence>
<dbReference type="PANTHER" id="PTHR43394:SF1">
    <property type="entry name" value="ATP-BINDING CASSETTE SUB-FAMILY B MEMBER 10, MITOCHONDRIAL"/>
    <property type="match status" value="1"/>
</dbReference>
<evidence type="ECO:0000256" key="8">
    <source>
        <dbReference type="ARBA" id="ARBA00022989"/>
    </source>
</evidence>
<evidence type="ECO:0000259" key="12">
    <source>
        <dbReference type="PROSITE" id="PS50893"/>
    </source>
</evidence>
<dbReference type="InterPro" id="IPR027417">
    <property type="entry name" value="P-loop_NTPase"/>
</dbReference>
<evidence type="ECO:0000256" key="7">
    <source>
        <dbReference type="ARBA" id="ARBA00022967"/>
    </source>
</evidence>
<dbReference type="InterPro" id="IPR003439">
    <property type="entry name" value="ABC_transporter-like_ATP-bd"/>
</dbReference>
<name>A0ABS1E3A1_9GAMM</name>
<keyword evidence="3" id="KW-1003">Cell membrane</keyword>
<dbReference type="SUPFAM" id="SSF52540">
    <property type="entry name" value="P-loop containing nucleoside triphosphate hydrolases"/>
    <property type="match status" value="1"/>
</dbReference>
<dbReference type="Gene3D" id="3.40.50.300">
    <property type="entry name" value="P-loop containing nucleotide triphosphate hydrolases"/>
    <property type="match status" value="1"/>
</dbReference>
<keyword evidence="15" id="KW-1185">Reference proteome</keyword>
<dbReference type="PANTHER" id="PTHR43394">
    <property type="entry name" value="ATP-DEPENDENT PERMEASE MDL1, MITOCHONDRIAL"/>
    <property type="match status" value="1"/>
</dbReference>
<dbReference type="InterPro" id="IPR017871">
    <property type="entry name" value="ABC_transporter-like_CS"/>
</dbReference>
<keyword evidence="2" id="KW-0813">Transport</keyword>
<feature type="domain" description="ABC transporter" evidence="12">
    <location>
        <begin position="349"/>
        <end position="584"/>
    </location>
</feature>
<evidence type="ECO:0000259" key="13">
    <source>
        <dbReference type="PROSITE" id="PS50929"/>
    </source>
</evidence>
<feature type="transmembrane region" description="Helical" evidence="11">
    <location>
        <begin position="173"/>
        <end position="192"/>
    </location>
</feature>
<dbReference type="EMBL" id="NRSH01000005">
    <property type="protein sequence ID" value="MBK1725622.1"/>
    <property type="molecule type" value="Genomic_DNA"/>
</dbReference>
<feature type="transmembrane region" description="Helical" evidence="11">
    <location>
        <begin position="149"/>
        <end position="167"/>
    </location>
</feature>
<dbReference type="SMART" id="SM00382">
    <property type="entry name" value="AAA"/>
    <property type="match status" value="1"/>
</dbReference>
<dbReference type="NCBIfam" id="TIGR02203">
    <property type="entry name" value="MsbA_lipidA"/>
    <property type="match status" value="1"/>
</dbReference>
<evidence type="ECO:0000256" key="5">
    <source>
        <dbReference type="ARBA" id="ARBA00022741"/>
    </source>
</evidence>
<keyword evidence="4 11" id="KW-0812">Transmembrane</keyword>
<comment type="subcellular location">
    <subcellularLocation>
        <location evidence="1">Cell membrane</location>
        <topology evidence="1">Multi-pass membrane protein</topology>
    </subcellularLocation>
</comment>
<keyword evidence="6" id="KW-0067">ATP-binding</keyword>
<keyword evidence="7" id="KW-1278">Translocase</keyword>
<dbReference type="InterPro" id="IPR011527">
    <property type="entry name" value="ABC1_TM_dom"/>
</dbReference>
<dbReference type="Pfam" id="PF00005">
    <property type="entry name" value="ABC_tran"/>
    <property type="match status" value="1"/>
</dbReference>
<evidence type="ECO:0000256" key="9">
    <source>
        <dbReference type="ARBA" id="ARBA00023055"/>
    </source>
</evidence>
<dbReference type="InterPro" id="IPR003593">
    <property type="entry name" value="AAA+_ATPase"/>
</dbReference>
<feature type="transmembrane region" description="Helical" evidence="11">
    <location>
        <begin position="71"/>
        <end position="95"/>
    </location>
</feature>
<feature type="transmembrane region" description="Helical" evidence="11">
    <location>
        <begin position="282"/>
        <end position="301"/>
    </location>
</feature>
<evidence type="ECO:0000256" key="3">
    <source>
        <dbReference type="ARBA" id="ARBA00022475"/>
    </source>
</evidence>
<evidence type="ECO:0000256" key="11">
    <source>
        <dbReference type="SAM" id="Phobius"/>
    </source>
</evidence>
<dbReference type="PROSITE" id="PS00211">
    <property type="entry name" value="ABC_TRANSPORTER_1"/>
    <property type="match status" value="1"/>
</dbReference>
<dbReference type="InterPro" id="IPR036640">
    <property type="entry name" value="ABC1_TM_sf"/>
</dbReference>
<sequence>MSTATAANRLANRPSWPTFKRLFRGYVLPHWRIGLVAIVTMVLYSATETGIVALIRPLLDDGLVERDAATLRLFAGLLLGLLVLQGVAFFLSQYLSSWISLRLVKRLRLEAHDRLLAMPYAAFEQLSTGQLVSRLTYQANQTAQATGKVIVTVFRDAVTVVLIAAYMVYLSPWLILIMALVLPLVGGIIAYINNRFRRLSRRIHRAVGGIGGVAEESVHGQQEIKLFGQEQRERRRFERLNEQNRRRFMRFLATRYASVPLIRLVVAAALAITMALATMEAVVETLTVGTVTSFLGAMLLLNTPLKRIAKLSAQLQKGLTAAEGLFELVDTPPEPDHGRRALDRAEGHIAYRGVRFSYDGRREVLRGIDLEAAPGETVALTGPSGGGKSTLIHLLMRFYEPTAGEIRLDGAPLPAYRLEDLRRQIAPITQNDILFSGTVAENIAYGAQGPVSEAAIRRAAEIAHARPFIEELPQGFDTPVGQHGALLSGGQRQRITIARAVLKDAPILLLDEATSALDAESERAVQAALERLMADRTAFVIAHRLSTVEHADRILFIEDGRIVEQGTHAELLARDGRYAQLYRLQFQASPAAPPASEAAPSSLAR</sequence>